<dbReference type="AlphaFoldDB" id="A0AA38RYV3"/>
<sequence>MSTEPTSAGPGAESGLPIPPTGSIGQDSIVAEEQQDDENDTDSSLGDDAASSTASITSSILRYRTIHGRTYHSEKGNAQYWASNDQAQSESLDINHHVDNLLLGGKLYLAPLKKENVKKAVDIGTGTGIWAIDFADEFPGAEVIGTDISPIQPTWVPPNLTFEIEDCTEEWTFAPESLDYIHTRWLLGSVVDWTAFFREAYRCLRPGGYLESQESSALMESDDGSVVDGSAMSQWGKFFLEGGKVLGRSFSVIQDDLQRKAMEEAGFVDIQVYNFKTPIGSWPKDPAQKEIGQYSRLVLETDAEGYVLFMANTLGWSKEEVTVYIAELRREIRSSKIHGYYRKRVVVGRKAAVG</sequence>
<dbReference type="Gene3D" id="3.40.50.150">
    <property type="entry name" value="Vaccinia Virus protein VP39"/>
    <property type="match status" value="1"/>
</dbReference>
<organism evidence="3 4">
    <name type="scientific">Pleurostoma richardsiae</name>
    <dbReference type="NCBI Taxonomy" id="41990"/>
    <lineage>
        <taxon>Eukaryota</taxon>
        <taxon>Fungi</taxon>
        <taxon>Dikarya</taxon>
        <taxon>Ascomycota</taxon>
        <taxon>Pezizomycotina</taxon>
        <taxon>Sordariomycetes</taxon>
        <taxon>Sordariomycetidae</taxon>
        <taxon>Calosphaeriales</taxon>
        <taxon>Pleurostomataceae</taxon>
        <taxon>Pleurostoma</taxon>
    </lineage>
</organism>
<dbReference type="GO" id="GO:0008168">
    <property type="term" value="F:methyltransferase activity"/>
    <property type="evidence" value="ECO:0007669"/>
    <property type="project" value="TreeGrafter"/>
</dbReference>
<dbReference type="CDD" id="cd02440">
    <property type="entry name" value="AdoMet_MTases"/>
    <property type="match status" value="1"/>
</dbReference>
<name>A0AA38RYV3_9PEZI</name>
<dbReference type="Proteomes" id="UP001174694">
    <property type="component" value="Unassembled WGS sequence"/>
</dbReference>
<comment type="similarity">
    <text evidence="1">Belongs to the methyltransferase superfamily. LaeA methyltransferase family.</text>
</comment>
<gene>
    <name evidence="3" type="ORF">NKR23_g5613</name>
</gene>
<dbReference type="InterPro" id="IPR029063">
    <property type="entry name" value="SAM-dependent_MTases_sf"/>
</dbReference>
<protein>
    <submittedName>
        <fullName evidence="3">Phosphomethylethanolamine N-methyltransferase 2</fullName>
    </submittedName>
</protein>
<evidence type="ECO:0000313" key="4">
    <source>
        <dbReference type="Proteomes" id="UP001174694"/>
    </source>
</evidence>
<comment type="caution">
    <text evidence="3">The sequence shown here is derived from an EMBL/GenBank/DDBJ whole genome shotgun (WGS) entry which is preliminary data.</text>
</comment>
<feature type="region of interest" description="Disordered" evidence="2">
    <location>
        <begin position="1"/>
        <end position="51"/>
    </location>
</feature>
<dbReference type="EMBL" id="JANBVO010000015">
    <property type="protein sequence ID" value="KAJ9144950.1"/>
    <property type="molecule type" value="Genomic_DNA"/>
</dbReference>
<evidence type="ECO:0000256" key="2">
    <source>
        <dbReference type="SAM" id="MobiDB-lite"/>
    </source>
</evidence>
<dbReference type="SUPFAM" id="SSF53335">
    <property type="entry name" value="S-adenosyl-L-methionine-dependent methyltransferases"/>
    <property type="match status" value="1"/>
</dbReference>
<evidence type="ECO:0000313" key="3">
    <source>
        <dbReference type="EMBL" id="KAJ9144950.1"/>
    </source>
</evidence>
<reference evidence="3" key="1">
    <citation type="submission" date="2022-07" db="EMBL/GenBank/DDBJ databases">
        <title>Fungi with potential for degradation of polypropylene.</title>
        <authorList>
            <person name="Gostincar C."/>
        </authorList>
    </citation>
    <scope>NUCLEOTIDE SEQUENCE</scope>
    <source>
        <strain evidence="3">EXF-13308</strain>
    </source>
</reference>
<proteinExistence type="inferred from homology"/>
<dbReference type="PANTHER" id="PTHR43591:SF10">
    <property type="entry name" value="ABC TRANSMEMBRANE TYPE-1 DOMAIN-CONTAINING PROTEIN-RELATED"/>
    <property type="match status" value="1"/>
</dbReference>
<keyword evidence="4" id="KW-1185">Reference proteome</keyword>
<accession>A0AA38RYV3</accession>
<dbReference type="Pfam" id="PF13489">
    <property type="entry name" value="Methyltransf_23"/>
    <property type="match status" value="1"/>
</dbReference>
<dbReference type="PANTHER" id="PTHR43591">
    <property type="entry name" value="METHYLTRANSFERASE"/>
    <property type="match status" value="1"/>
</dbReference>
<evidence type="ECO:0000256" key="1">
    <source>
        <dbReference type="ARBA" id="ARBA00038158"/>
    </source>
</evidence>